<keyword evidence="2" id="KW-1185">Reference proteome</keyword>
<reference evidence="1" key="1">
    <citation type="submission" date="2018-11" db="EMBL/GenBank/DDBJ databases">
        <title>The sequence and de novo assembly of Larimichthys crocea genome using PacBio and Hi-C technologies.</title>
        <authorList>
            <person name="Xu P."/>
            <person name="Chen B."/>
            <person name="Zhou Z."/>
            <person name="Ke Q."/>
            <person name="Wu Y."/>
            <person name="Bai H."/>
            <person name="Pu F."/>
        </authorList>
    </citation>
    <scope>NUCLEOTIDE SEQUENCE</scope>
    <source>
        <tissue evidence="1">Muscle</tissue>
    </source>
</reference>
<proteinExistence type="predicted"/>
<gene>
    <name evidence="1" type="ORF">E3U43_002756</name>
</gene>
<protein>
    <submittedName>
        <fullName evidence="1">Uncharacterized protein</fullName>
    </submittedName>
</protein>
<accession>A0ACD3QSP6</accession>
<dbReference type="EMBL" id="CM011688">
    <property type="protein sequence ID" value="TMS10097.1"/>
    <property type="molecule type" value="Genomic_DNA"/>
</dbReference>
<dbReference type="Proteomes" id="UP000793456">
    <property type="component" value="Chromosome XV"/>
</dbReference>
<comment type="caution">
    <text evidence="1">The sequence shown here is derived from an EMBL/GenBank/DDBJ whole genome shotgun (WGS) entry which is preliminary data.</text>
</comment>
<name>A0ACD3QSP6_LARCR</name>
<organism evidence="1 2">
    <name type="scientific">Larimichthys crocea</name>
    <name type="common">Large yellow croaker</name>
    <name type="synonym">Pseudosciaena crocea</name>
    <dbReference type="NCBI Taxonomy" id="215358"/>
    <lineage>
        <taxon>Eukaryota</taxon>
        <taxon>Metazoa</taxon>
        <taxon>Chordata</taxon>
        <taxon>Craniata</taxon>
        <taxon>Vertebrata</taxon>
        <taxon>Euteleostomi</taxon>
        <taxon>Actinopterygii</taxon>
        <taxon>Neopterygii</taxon>
        <taxon>Teleostei</taxon>
        <taxon>Neoteleostei</taxon>
        <taxon>Acanthomorphata</taxon>
        <taxon>Eupercaria</taxon>
        <taxon>Sciaenidae</taxon>
        <taxon>Larimichthys</taxon>
    </lineage>
</organism>
<evidence type="ECO:0000313" key="1">
    <source>
        <dbReference type="EMBL" id="TMS10097.1"/>
    </source>
</evidence>
<sequence>MHLRLSGSDFIGDIGTSWYAVLSGSLDVKVSETANHQDAVTICTLGIGTAFGESILDNTPRHATIVSRETSELLRIEQREFKSLWEVRDNEGLSTIVDSALCFTCETSGLTDKDNMNSDSANKAHNKIPSEKLQRAGKVLRNAILSRAPHMIRDRKYHLKTYRQCCVGTELVDWLVLQSACVLTRSHAVGMWQALLEEGVLNHVDQELGFQDKYLFYRFLDDEEEDTPLPSEEEKRESEEELPETILFLAQIGPDALLRMILRKSPGQRTGDDLEIIYDELLHIKALAHLSNTVKRELASVVIFESHAKAGTVLFNQGEEGTSWYIIQKGSVNVVIYGKGVVCTLHEGDDFGKLALVTDSPRAASIVLREDNCHFLRVDKEDFNRILRDVEANTVRLKEHEQVVLVLEKSPRASTLGSIKYTVISGTPEKILDHFLETMRMDIHHSEPASPPGSEQERLEYALNSKRRALILALRWANTHTYMLQEEPAPISFLEELYGSLSNDSRILRALKDLVPDLEKVVKLHSEEAKSSKKKTLIRQFSNGEERLQKKQPIRNQDDILLKVYCSDHTYTTIRVAVAATGREVISAVADKLGTTDELLLVHLTSASEKIILKPNDVSVFSSLSINGRLFACPRDQLNSLTPLPDQEGPTAGSMSTFELMSSKDLAYQMTLYDWELFSCVHEHELLYHTFGRQSFRRTTANLDLFLRRFNQVQLWVVTEVCLCGQLSKESSYSRSSLR</sequence>
<evidence type="ECO:0000313" key="2">
    <source>
        <dbReference type="Proteomes" id="UP000793456"/>
    </source>
</evidence>